<reference evidence="1" key="1">
    <citation type="submission" date="2017-12" db="EMBL/GenBank/DDBJ databases">
        <title>High quality draft genome sequence of Pseudomonas hunanensis P11 isolated from the high-arsenic soil.</title>
        <authorList>
            <person name="Pan J."/>
        </authorList>
    </citation>
    <scope>NUCLEOTIDE SEQUENCE</scope>
    <source>
        <strain evidence="1">P11</strain>
    </source>
</reference>
<evidence type="ECO:0000313" key="2">
    <source>
        <dbReference type="Proteomes" id="UP000236285"/>
    </source>
</evidence>
<accession>A0ACC9N2J0</accession>
<name>A0ACC9N2J0_9PSED</name>
<sequence length="68" mass="7293">MWPVPASSRVNPLLQRPGSNPRCVYVVGAGLPAKRPEQTTSNVQANNSISPKCPPKGPKLRSTSRLCP</sequence>
<evidence type="ECO:0000313" key="1">
    <source>
        <dbReference type="EMBL" id="PKF26933.1"/>
    </source>
</evidence>
<dbReference type="EMBL" id="PISL01000008">
    <property type="protein sequence ID" value="PKF26933.1"/>
    <property type="molecule type" value="Genomic_DNA"/>
</dbReference>
<organism evidence="1 2">
    <name type="scientific">Pseudomonas hunanensis</name>
    <dbReference type="NCBI Taxonomy" id="1247546"/>
    <lineage>
        <taxon>Bacteria</taxon>
        <taxon>Pseudomonadati</taxon>
        <taxon>Pseudomonadota</taxon>
        <taxon>Gammaproteobacteria</taxon>
        <taxon>Pseudomonadales</taxon>
        <taxon>Pseudomonadaceae</taxon>
        <taxon>Pseudomonas</taxon>
    </lineage>
</organism>
<gene>
    <name evidence="1" type="ORF">CW309_09105</name>
</gene>
<keyword evidence="2" id="KW-1185">Reference proteome</keyword>
<proteinExistence type="predicted"/>
<comment type="caution">
    <text evidence="1">The sequence shown here is derived from an EMBL/GenBank/DDBJ whole genome shotgun (WGS) entry which is preliminary data.</text>
</comment>
<dbReference type="Proteomes" id="UP000236285">
    <property type="component" value="Unassembled WGS sequence"/>
</dbReference>
<protein>
    <submittedName>
        <fullName evidence="1">Uncharacterized protein</fullName>
    </submittedName>
</protein>